<evidence type="ECO:0000313" key="1">
    <source>
        <dbReference type="EMBL" id="GAA47920.1"/>
    </source>
</evidence>
<keyword evidence="2" id="KW-1185">Reference proteome</keyword>
<dbReference type="AlphaFoldDB" id="G7Y4N4"/>
<sequence length="487" mass="56277">MNDSLANCFNSLRTVAAIDHITKMHNSNAFEYTVLKSFCASEKRINLSRFVAHYENRSLYNYHSNSRTAHFPPPTPPPQITDERNCDKYNHCTASTRFLQLKMMMMKTTTKCEFGLAEGYVQLKCCWSCWFLRKLLMDEVRQMVVGRRNSPAIDELLTLHRLRWLGYVLRMPEDRLPRRALFAQPGAEWKRPRVKVQQESNWNPTSAVNTCKIWSPEIHYPTPPVKISSHEETYPLRYVFYIEDKPHCVRAFANGKKVSMIAQHPARIVYTPTLFKEGGEILVDNLIAVLQRIWNENLMPSECSASIVTPDFKKERLCKNNHGINLVSFAFEVLSNIISRKLVDYRERQVGKLKLDKAYITLHHGSYAAYIGSFSQTVAAAVTGTCFNQDHIITAAKGTNQFSRSAGHRDCVEQERQQVRLLHFDFFVPEDRSKVCRHTRHFWNSFILLQSLILIKKGLGLVKTDESFCKFCSENSGLGYFRPKTGW</sequence>
<proteinExistence type="predicted"/>
<dbReference type="EMBL" id="DF142860">
    <property type="protein sequence ID" value="GAA47920.1"/>
    <property type="molecule type" value="Genomic_DNA"/>
</dbReference>
<evidence type="ECO:0000313" key="2">
    <source>
        <dbReference type="Proteomes" id="UP000008909"/>
    </source>
</evidence>
<gene>
    <name evidence="1" type="ORF">CLF_100967</name>
</gene>
<keyword evidence="1" id="KW-0808">Transferase</keyword>
<reference evidence="1" key="1">
    <citation type="journal article" date="2011" name="Genome Biol.">
        <title>The draft genome of the carcinogenic human liver fluke Clonorchis sinensis.</title>
        <authorList>
            <person name="Wang X."/>
            <person name="Chen W."/>
            <person name="Huang Y."/>
            <person name="Sun J."/>
            <person name="Men J."/>
            <person name="Liu H."/>
            <person name="Luo F."/>
            <person name="Guo L."/>
            <person name="Lv X."/>
            <person name="Deng C."/>
            <person name="Zhou C."/>
            <person name="Fan Y."/>
            <person name="Li X."/>
            <person name="Huang L."/>
            <person name="Hu Y."/>
            <person name="Liang C."/>
            <person name="Hu X."/>
            <person name="Xu J."/>
            <person name="Yu X."/>
        </authorList>
    </citation>
    <scope>NUCLEOTIDE SEQUENCE [LARGE SCALE GENOMIC DNA]</scope>
    <source>
        <strain evidence="1">Henan</strain>
    </source>
</reference>
<keyword evidence="1" id="KW-0418">Kinase</keyword>
<organism evidence="1 2">
    <name type="scientific">Clonorchis sinensis</name>
    <name type="common">Chinese liver fluke</name>
    <dbReference type="NCBI Taxonomy" id="79923"/>
    <lineage>
        <taxon>Eukaryota</taxon>
        <taxon>Metazoa</taxon>
        <taxon>Spiralia</taxon>
        <taxon>Lophotrochozoa</taxon>
        <taxon>Platyhelminthes</taxon>
        <taxon>Trematoda</taxon>
        <taxon>Digenea</taxon>
        <taxon>Opisthorchiida</taxon>
        <taxon>Opisthorchiata</taxon>
        <taxon>Opisthorchiidae</taxon>
        <taxon>Clonorchis</taxon>
    </lineage>
</organism>
<name>G7Y4N4_CLOSI</name>
<protein>
    <submittedName>
        <fullName evidence="1">Protein kinase</fullName>
    </submittedName>
</protein>
<accession>G7Y4N4</accession>
<dbReference type="GO" id="GO:0016301">
    <property type="term" value="F:kinase activity"/>
    <property type="evidence" value="ECO:0007669"/>
    <property type="project" value="UniProtKB-KW"/>
</dbReference>
<dbReference type="Proteomes" id="UP000008909">
    <property type="component" value="Unassembled WGS sequence"/>
</dbReference>
<reference key="2">
    <citation type="submission" date="2011-10" db="EMBL/GenBank/DDBJ databases">
        <title>The genome and transcriptome sequence of Clonorchis sinensis provide insights into the carcinogenic liver fluke.</title>
        <authorList>
            <person name="Wang X."/>
            <person name="Huang Y."/>
            <person name="Chen W."/>
            <person name="Liu H."/>
            <person name="Guo L."/>
            <person name="Chen Y."/>
            <person name="Luo F."/>
            <person name="Zhou W."/>
            <person name="Sun J."/>
            <person name="Mao Q."/>
            <person name="Liang P."/>
            <person name="Zhou C."/>
            <person name="Tian Y."/>
            <person name="Men J."/>
            <person name="Lv X."/>
            <person name="Huang L."/>
            <person name="Zhou J."/>
            <person name="Hu Y."/>
            <person name="Li R."/>
            <person name="Zhang F."/>
            <person name="Lei H."/>
            <person name="Li X."/>
            <person name="Hu X."/>
            <person name="Liang C."/>
            <person name="Xu J."/>
            <person name="Wu Z."/>
            <person name="Yu X."/>
        </authorList>
    </citation>
    <scope>NUCLEOTIDE SEQUENCE</scope>
    <source>
        <strain>Henan</strain>
    </source>
</reference>